<dbReference type="Proteomes" id="UP000260812">
    <property type="component" value="Unassembled WGS sequence"/>
</dbReference>
<evidence type="ECO:0000259" key="2">
    <source>
        <dbReference type="Pfam" id="PF26626"/>
    </source>
</evidence>
<dbReference type="RefSeq" id="WP_117545216.1">
    <property type="nucleotide sequence ID" value="NZ_JBKUNB010000019.1"/>
</dbReference>
<feature type="domain" description="DUF8201" evidence="2">
    <location>
        <begin position="1"/>
        <end position="486"/>
    </location>
</feature>
<feature type="transmembrane region" description="Helical" evidence="1">
    <location>
        <begin position="6"/>
        <end position="26"/>
    </location>
</feature>
<keyword evidence="1" id="KW-1133">Transmembrane helix</keyword>
<keyword evidence="4" id="KW-1185">Reference proteome</keyword>
<evidence type="ECO:0000256" key="1">
    <source>
        <dbReference type="SAM" id="Phobius"/>
    </source>
</evidence>
<feature type="transmembrane region" description="Helical" evidence="1">
    <location>
        <begin position="111"/>
        <end position="130"/>
    </location>
</feature>
<evidence type="ECO:0000313" key="3">
    <source>
        <dbReference type="EMBL" id="RGE57272.1"/>
    </source>
</evidence>
<comment type="caution">
    <text evidence="3">The sequence shown here is derived from an EMBL/GenBank/DDBJ whole genome shotgun (WGS) entry which is preliminary data.</text>
</comment>
<reference evidence="3" key="1">
    <citation type="submission" date="2018-08" db="EMBL/GenBank/DDBJ databases">
        <title>A genome reference for cultivated species of the human gut microbiota.</title>
        <authorList>
            <person name="Zou Y."/>
            <person name="Xue W."/>
            <person name="Luo G."/>
        </authorList>
    </citation>
    <scope>NUCLEOTIDE SEQUENCE [LARGE SCALE GENOMIC DNA]</scope>
    <source>
        <strain evidence="3">TF05-5AC</strain>
    </source>
</reference>
<feature type="transmembrane region" description="Helical" evidence="1">
    <location>
        <begin position="510"/>
        <end position="536"/>
    </location>
</feature>
<accession>A0A3E3HZK4</accession>
<keyword evidence="1" id="KW-0812">Transmembrane</keyword>
<keyword evidence="1" id="KW-0472">Membrane</keyword>
<dbReference type="NCBIfam" id="NF047510">
    <property type="entry name" value="LIC_10190_fam"/>
    <property type="match status" value="1"/>
</dbReference>
<feature type="transmembrane region" description="Helical" evidence="1">
    <location>
        <begin position="311"/>
        <end position="337"/>
    </location>
</feature>
<gene>
    <name evidence="3" type="ORF">DXC51_19620</name>
</gene>
<feature type="transmembrane region" description="Helical" evidence="1">
    <location>
        <begin position="397"/>
        <end position="418"/>
    </location>
</feature>
<feature type="transmembrane region" description="Helical" evidence="1">
    <location>
        <begin position="274"/>
        <end position="299"/>
    </location>
</feature>
<organism evidence="3 4">
    <name type="scientific">Eisenbergiella massiliensis</name>
    <dbReference type="NCBI Taxonomy" id="1720294"/>
    <lineage>
        <taxon>Bacteria</taxon>
        <taxon>Bacillati</taxon>
        <taxon>Bacillota</taxon>
        <taxon>Clostridia</taxon>
        <taxon>Lachnospirales</taxon>
        <taxon>Lachnospiraceae</taxon>
        <taxon>Eisenbergiella</taxon>
    </lineage>
</organism>
<sequence>MLTVLFNWGYIFVTAFLIGFAVLLPFERGGAAAGRAPGGGTGTVRRKMTVVLMAGFAAVTVYSQVFSLFAGVGLWANVLLVAACAVIAVVYRRPLAVYWRERAGQCSRGYAVFLAGLVLLMAYGTSRGYMHVDTGLYHAQAIRWIEEYGVVPGLGNLHSRFAYNSAAFPLCAVYSMRWLGGSLFPEGIHAVQGFLALLVGIQCSGIRTLAARRRVRVSDFVRVGGIYYLTVLFGEMVSPASDYFAMLLLLFILIDWLDLLESGEKEATPYALLSLLLVFTVTVKLSAAVILLLVLKPAVQLLREKRWKEIGLYLGLGFGIALPWLIRGVLISGWLFYPFTFLDLFPVDWKIEKGYADCDSKEIQVFARLLYDVNLYDTPFSGWAGKWFASLKGLEKLWVAASAACTGLGAVTIVGAGLRVRKAGLEERKNRARKKEIQKKDTQENRPEAGGILPWDWILYAAVLITGYFFWQFSAPLVRYGYVYVLALPAAVLGYCYVQALGKSEKGRRYGYYVFGAGFVLFLAFKAVGLAGGMAASAGESYYVRQQGYGSFDAVTYDVDGVTVYVPADGGQIGYDKFPSSPRIQNIELRGEGEHAGDIRYGFRENRKEEDAQ</sequence>
<feature type="transmembrane region" description="Helical" evidence="1">
    <location>
        <begin position="187"/>
        <end position="206"/>
    </location>
</feature>
<evidence type="ECO:0000313" key="4">
    <source>
        <dbReference type="Proteomes" id="UP000260812"/>
    </source>
</evidence>
<feature type="transmembrane region" description="Helical" evidence="1">
    <location>
        <begin position="452"/>
        <end position="471"/>
    </location>
</feature>
<feature type="transmembrane region" description="Helical" evidence="1">
    <location>
        <begin position="226"/>
        <end position="254"/>
    </location>
</feature>
<protein>
    <recommendedName>
        <fullName evidence="2">DUF8201 domain-containing protein</fullName>
    </recommendedName>
</protein>
<name>A0A3E3HZK4_9FIRM</name>
<feature type="transmembrane region" description="Helical" evidence="1">
    <location>
        <begin position="72"/>
        <end position="91"/>
    </location>
</feature>
<feature type="transmembrane region" description="Helical" evidence="1">
    <location>
        <begin position="477"/>
        <end position="498"/>
    </location>
</feature>
<dbReference type="InterPro" id="IPR058514">
    <property type="entry name" value="DUF8201"/>
</dbReference>
<feature type="transmembrane region" description="Helical" evidence="1">
    <location>
        <begin position="47"/>
        <end position="66"/>
    </location>
</feature>
<dbReference type="InterPro" id="IPR058065">
    <property type="entry name" value="LIC_10190-like"/>
</dbReference>
<dbReference type="AlphaFoldDB" id="A0A3E3HZK4"/>
<proteinExistence type="predicted"/>
<dbReference type="GeneID" id="97989018"/>
<dbReference type="EMBL" id="QVLV01000016">
    <property type="protein sequence ID" value="RGE57272.1"/>
    <property type="molecule type" value="Genomic_DNA"/>
</dbReference>
<dbReference type="Pfam" id="PF26626">
    <property type="entry name" value="DUF8201"/>
    <property type="match status" value="1"/>
</dbReference>